<comment type="subcellular location">
    <subcellularLocation>
        <location evidence="1 8">Cell membrane</location>
        <topology evidence="1 8">Multi-pass membrane protein</topology>
    </subcellularLocation>
</comment>
<dbReference type="UniPathway" id="UPA00666"/>
<dbReference type="AlphaFoldDB" id="A0A1I0Z1I9"/>
<evidence type="ECO:0000256" key="2">
    <source>
        <dbReference type="ARBA" id="ARBA00022475"/>
    </source>
</evidence>
<keyword evidence="11" id="KW-0449">Lipoprotein</keyword>
<keyword evidence="2 8" id="KW-1003">Cell membrane</keyword>
<dbReference type="InterPro" id="IPR045378">
    <property type="entry name" value="LNT_N"/>
</dbReference>
<keyword evidence="5 8" id="KW-1133">Transmembrane helix</keyword>
<dbReference type="PROSITE" id="PS50263">
    <property type="entry name" value="CN_HYDROLASE"/>
    <property type="match status" value="1"/>
</dbReference>
<reference evidence="11 12" key="1">
    <citation type="submission" date="2016-10" db="EMBL/GenBank/DDBJ databases">
        <authorList>
            <person name="de Groot N.N."/>
        </authorList>
    </citation>
    <scope>NUCLEOTIDE SEQUENCE [LARGE SCALE GENOMIC DNA]</scope>
    <source>
        <strain evidence="11 12">CGMCC 4.6945</strain>
    </source>
</reference>
<comment type="catalytic activity">
    <reaction evidence="8">
        <text>N-terminal S-1,2-diacyl-sn-glyceryl-L-cysteinyl-[lipoprotein] + a glycerophospholipid = N-acyl-S-1,2-diacyl-sn-glyceryl-L-cysteinyl-[lipoprotein] + a 2-acyl-sn-glycero-3-phospholipid + H(+)</text>
        <dbReference type="Rhea" id="RHEA:48228"/>
        <dbReference type="Rhea" id="RHEA-COMP:14681"/>
        <dbReference type="Rhea" id="RHEA-COMP:14684"/>
        <dbReference type="ChEBI" id="CHEBI:15378"/>
        <dbReference type="ChEBI" id="CHEBI:136912"/>
        <dbReference type="ChEBI" id="CHEBI:140656"/>
        <dbReference type="ChEBI" id="CHEBI:140657"/>
        <dbReference type="ChEBI" id="CHEBI:140660"/>
        <dbReference type="EC" id="2.3.1.269"/>
    </reaction>
</comment>
<evidence type="ECO:0000256" key="1">
    <source>
        <dbReference type="ARBA" id="ARBA00004651"/>
    </source>
</evidence>
<evidence type="ECO:0000256" key="9">
    <source>
        <dbReference type="SAM" id="MobiDB-lite"/>
    </source>
</evidence>
<comment type="function">
    <text evidence="8">Catalyzes the phospholipid dependent N-acylation of the N-terminal cysteine of apolipoprotein, the last step in lipoprotein maturation.</text>
</comment>
<dbReference type="CDD" id="cd07571">
    <property type="entry name" value="ALP_N-acyl_transferase"/>
    <property type="match status" value="1"/>
</dbReference>
<evidence type="ECO:0000256" key="4">
    <source>
        <dbReference type="ARBA" id="ARBA00022692"/>
    </source>
</evidence>
<feature type="transmembrane region" description="Helical" evidence="8">
    <location>
        <begin position="73"/>
        <end position="97"/>
    </location>
</feature>
<keyword evidence="7 8" id="KW-0012">Acyltransferase</keyword>
<dbReference type="Pfam" id="PF00795">
    <property type="entry name" value="CN_hydrolase"/>
    <property type="match status" value="1"/>
</dbReference>
<evidence type="ECO:0000313" key="11">
    <source>
        <dbReference type="EMBL" id="SFB18133.1"/>
    </source>
</evidence>
<gene>
    <name evidence="8" type="primary">lnt</name>
    <name evidence="11" type="ORF">SAMN05421867_10938</name>
</gene>
<evidence type="ECO:0000256" key="5">
    <source>
        <dbReference type="ARBA" id="ARBA00022989"/>
    </source>
</evidence>
<dbReference type="PANTHER" id="PTHR38686:SF1">
    <property type="entry name" value="APOLIPOPROTEIN N-ACYLTRANSFERASE"/>
    <property type="match status" value="1"/>
</dbReference>
<organism evidence="11 12">
    <name type="scientific">Cellulomonas marina</name>
    <dbReference type="NCBI Taxonomy" id="988821"/>
    <lineage>
        <taxon>Bacteria</taxon>
        <taxon>Bacillati</taxon>
        <taxon>Actinomycetota</taxon>
        <taxon>Actinomycetes</taxon>
        <taxon>Micrococcales</taxon>
        <taxon>Cellulomonadaceae</taxon>
        <taxon>Cellulomonas</taxon>
    </lineage>
</organism>
<dbReference type="EMBL" id="FOKA01000009">
    <property type="protein sequence ID" value="SFB18133.1"/>
    <property type="molecule type" value="Genomic_DNA"/>
</dbReference>
<evidence type="ECO:0000256" key="3">
    <source>
        <dbReference type="ARBA" id="ARBA00022679"/>
    </source>
</evidence>
<dbReference type="STRING" id="988821.SAMN05421867_10938"/>
<feature type="region of interest" description="Disordered" evidence="9">
    <location>
        <begin position="505"/>
        <end position="539"/>
    </location>
</feature>
<evidence type="ECO:0000256" key="8">
    <source>
        <dbReference type="HAMAP-Rule" id="MF_01148"/>
    </source>
</evidence>
<dbReference type="InterPro" id="IPR036526">
    <property type="entry name" value="C-N_Hydrolase_sf"/>
</dbReference>
<dbReference type="InterPro" id="IPR003010">
    <property type="entry name" value="C-N_Hydrolase"/>
</dbReference>
<comment type="similarity">
    <text evidence="8">Belongs to the CN hydrolase family. Apolipoprotein N-acyltransferase subfamily.</text>
</comment>
<dbReference type="HAMAP" id="MF_01148">
    <property type="entry name" value="Lnt"/>
    <property type="match status" value="1"/>
</dbReference>
<dbReference type="SUPFAM" id="SSF56317">
    <property type="entry name" value="Carbon-nitrogen hydrolase"/>
    <property type="match status" value="1"/>
</dbReference>
<dbReference type="Gene3D" id="3.60.110.10">
    <property type="entry name" value="Carbon-nitrogen hydrolase"/>
    <property type="match status" value="1"/>
</dbReference>
<evidence type="ECO:0000259" key="10">
    <source>
        <dbReference type="PROSITE" id="PS50263"/>
    </source>
</evidence>
<evidence type="ECO:0000256" key="6">
    <source>
        <dbReference type="ARBA" id="ARBA00023136"/>
    </source>
</evidence>
<dbReference type="Pfam" id="PF20154">
    <property type="entry name" value="LNT_N"/>
    <property type="match status" value="1"/>
</dbReference>
<feature type="transmembrane region" description="Helical" evidence="8">
    <location>
        <begin position="150"/>
        <end position="172"/>
    </location>
</feature>
<protein>
    <recommendedName>
        <fullName evidence="8">Apolipoprotein N-acyltransferase</fullName>
        <shortName evidence="8">ALP N-acyltransferase</shortName>
        <ecNumber evidence="8">2.3.1.269</ecNumber>
    </recommendedName>
</protein>
<comment type="pathway">
    <text evidence="8">Protein modification; lipoprotein biosynthesis (N-acyl transfer).</text>
</comment>
<evidence type="ECO:0000256" key="7">
    <source>
        <dbReference type="ARBA" id="ARBA00023315"/>
    </source>
</evidence>
<feature type="transmembrane region" description="Helical" evidence="8">
    <location>
        <begin position="184"/>
        <end position="202"/>
    </location>
</feature>
<keyword evidence="4 8" id="KW-0812">Transmembrane</keyword>
<dbReference type="PANTHER" id="PTHR38686">
    <property type="entry name" value="APOLIPOPROTEIN N-ACYLTRANSFERASE"/>
    <property type="match status" value="1"/>
</dbReference>
<dbReference type="GO" id="GO:0005886">
    <property type="term" value="C:plasma membrane"/>
    <property type="evidence" value="ECO:0007669"/>
    <property type="project" value="UniProtKB-SubCell"/>
</dbReference>
<keyword evidence="12" id="KW-1185">Reference proteome</keyword>
<dbReference type="Proteomes" id="UP000199012">
    <property type="component" value="Unassembled WGS sequence"/>
</dbReference>
<dbReference type="EC" id="2.3.1.269" evidence="8"/>
<feature type="transmembrane region" description="Helical" evidence="8">
    <location>
        <begin position="46"/>
        <end position="67"/>
    </location>
</feature>
<feature type="domain" description="CN hydrolase" evidence="10">
    <location>
        <begin position="218"/>
        <end position="469"/>
    </location>
</feature>
<dbReference type="NCBIfam" id="TIGR00546">
    <property type="entry name" value="lnt"/>
    <property type="match status" value="1"/>
</dbReference>
<name>A0A1I0Z1I9_9CELL</name>
<sequence length="539" mass="56515">MLFRATVAGAAGLAIGAAFPGRSWWPLASIGVALLLAAVHGCRPTWAASTALLAGSVFFLPHLWWAVVASGSVLGWIVLALAQASSWAVFAVSWVVVARLRPVLTHPGAQPWVAAVLWVAVEQLRAQWPLGGFPWALLAYSQSESPLLRLAPWGGSALVSAMVVVLGGYLYLCGWSLRHRALPAATGSLVAVLALSAAAALTPHPTLVDAGTMLVGVVQGNVPGPELSGERRARQVLENHVQGTRALAEESSAAELDLVLWPESSTDIDPRRDAAAARRVQAAALAVQAPIAVGTQRYVPDGRYNEYVLWSAQEGASPQVYAKQRPVPFGEYIPARAWIRRLTAAVDQVTVDMLPGESRATFEVPVPRLARAVPLAVGICFEVAFDEPLRGAVRDGGELIVIPTNNASFGYTQEASQQLAMGRFQAAQHGRALVQVSTVGRSAVISPEGGLLWSSGLFTSDRTVMQVPLRTGLTLADRLGALPGRTAVGAAVALLVVGVLTGGPKRRQGRPLRGCTSSTGARVEGAGALHGAPAEGLAR</sequence>
<dbReference type="InterPro" id="IPR004563">
    <property type="entry name" value="Apolipo_AcylTrfase"/>
</dbReference>
<proteinExistence type="inferred from homology"/>
<dbReference type="GO" id="GO:0042158">
    <property type="term" value="P:lipoprotein biosynthetic process"/>
    <property type="evidence" value="ECO:0007669"/>
    <property type="project" value="UniProtKB-UniRule"/>
</dbReference>
<accession>A0A1I0Z1I9</accession>
<keyword evidence="6 8" id="KW-0472">Membrane</keyword>
<comment type="caution">
    <text evidence="8">Lacks conserved residue(s) required for the propagation of feature annotation.</text>
</comment>
<dbReference type="GO" id="GO:0016410">
    <property type="term" value="F:N-acyltransferase activity"/>
    <property type="evidence" value="ECO:0007669"/>
    <property type="project" value="UniProtKB-UniRule"/>
</dbReference>
<evidence type="ECO:0000313" key="12">
    <source>
        <dbReference type="Proteomes" id="UP000199012"/>
    </source>
</evidence>
<feature type="transmembrane region" description="Helical" evidence="8">
    <location>
        <begin position="486"/>
        <end position="503"/>
    </location>
</feature>
<keyword evidence="3 8" id="KW-0808">Transferase</keyword>